<protein>
    <submittedName>
        <fullName evidence="2">Lipocalin-like domain-containing protein</fullName>
    </submittedName>
</protein>
<feature type="chain" id="PRO_5012002408" evidence="1">
    <location>
        <begin position="23"/>
        <end position="173"/>
    </location>
</feature>
<evidence type="ECO:0000256" key="1">
    <source>
        <dbReference type="SAM" id="SignalP"/>
    </source>
</evidence>
<dbReference type="PROSITE" id="PS51257">
    <property type="entry name" value="PROKAR_LIPOPROTEIN"/>
    <property type="match status" value="1"/>
</dbReference>
<name>A0A1M5JRV2_9FLAO</name>
<dbReference type="EMBL" id="FQWB01000004">
    <property type="protein sequence ID" value="SHG42703.1"/>
    <property type="molecule type" value="Genomic_DNA"/>
</dbReference>
<dbReference type="Proteomes" id="UP000184516">
    <property type="component" value="Unassembled WGS sequence"/>
</dbReference>
<proteinExistence type="predicted"/>
<keyword evidence="3" id="KW-1185">Reference proteome</keyword>
<dbReference type="AlphaFoldDB" id="A0A1M5JRV2"/>
<dbReference type="RefSeq" id="WP_073370752.1">
    <property type="nucleotide sequence ID" value="NZ_FQWB01000004.1"/>
</dbReference>
<accession>A0A1M5JRV2</accession>
<gene>
    <name evidence="2" type="ORF">SAMN05443549_10432</name>
</gene>
<reference evidence="3" key="1">
    <citation type="submission" date="2016-11" db="EMBL/GenBank/DDBJ databases">
        <authorList>
            <person name="Varghese N."/>
            <person name="Submissions S."/>
        </authorList>
    </citation>
    <scope>NUCLEOTIDE SEQUENCE [LARGE SCALE GENOMIC DNA]</scope>
    <source>
        <strain evidence="3">DSM 19978</strain>
    </source>
</reference>
<keyword evidence="1" id="KW-0732">Signal</keyword>
<feature type="signal peptide" evidence="1">
    <location>
        <begin position="1"/>
        <end position="22"/>
    </location>
</feature>
<dbReference type="STRING" id="468056.SAMN05443549_10432"/>
<sequence>MKKIITLMMVVLVLFACKSKSAATSAPVKSAPVASTKLDKSSQVFIKGDWEITSVTYPGSDYIKVSSFQIADSKCFVGSTWHFISNNNKGNMSLTKTGCPAFSSPIVWSVNKEGVFVLKIVEAGVKSKTVTQGYLLRVANQTETSFQLIDNINVGGQNKDVTYQFEKINSTKN</sequence>
<organism evidence="2 3">
    <name type="scientific">Flavobacterium fluvii</name>
    <dbReference type="NCBI Taxonomy" id="468056"/>
    <lineage>
        <taxon>Bacteria</taxon>
        <taxon>Pseudomonadati</taxon>
        <taxon>Bacteroidota</taxon>
        <taxon>Flavobacteriia</taxon>
        <taxon>Flavobacteriales</taxon>
        <taxon>Flavobacteriaceae</taxon>
        <taxon>Flavobacterium</taxon>
    </lineage>
</organism>
<evidence type="ECO:0000313" key="2">
    <source>
        <dbReference type="EMBL" id="SHG42703.1"/>
    </source>
</evidence>
<evidence type="ECO:0000313" key="3">
    <source>
        <dbReference type="Proteomes" id="UP000184516"/>
    </source>
</evidence>
<dbReference type="OrthoDB" id="1121756at2"/>